<evidence type="ECO:0000259" key="3">
    <source>
        <dbReference type="PROSITE" id="PS51186"/>
    </source>
</evidence>
<feature type="domain" description="N-acetyltransferase" evidence="3">
    <location>
        <begin position="3"/>
        <end position="143"/>
    </location>
</feature>
<comment type="caution">
    <text evidence="4">The sequence shown here is derived from an EMBL/GenBank/DDBJ whole genome shotgun (WGS) entry which is preliminary data.</text>
</comment>
<dbReference type="CDD" id="cd04301">
    <property type="entry name" value="NAT_SF"/>
    <property type="match status" value="1"/>
</dbReference>
<proteinExistence type="predicted"/>
<dbReference type="SUPFAM" id="SSF55729">
    <property type="entry name" value="Acyl-CoA N-acyltransferases (Nat)"/>
    <property type="match status" value="1"/>
</dbReference>
<evidence type="ECO:0000313" key="5">
    <source>
        <dbReference type="Proteomes" id="UP001284601"/>
    </source>
</evidence>
<protein>
    <submittedName>
        <fullName evidence="4">GNAT family N-acetyltransferase</fullName>
        <ecNumber evidence="4">2.3.1.-</ecNumber>
    </submittedName>
</protein>
<dbReference type="InterPro" id="IPR000182">
    <property type="entry name" value="GNAT_dom"/>
</dbReference>
<gene>
    <name evidence="4" type="ORF">R7226_03170</name>
</gene>
<evidence type="ECO:0000256" key="1">
    <source>
        <dbReference type="ARBA" id="ARBA00022679"/>
    </source>
</evidence>
<dbReference type="EMBL" id="JAWSTH010000004">
    <property type="protein sequence ID" value="MDW5593321.1"/>
    <property type="molecule type" value="Genomic_DNA"/>
</dbReference>
<evidence type="ECO:0000256" key="2">
    <source>
        <dbReference type="ARBA" id="ARBA00023315"/>
    </source>
</evidence>
<dbReference type="InterPro" id="IPR016181">
    <property type="entry name" value="Acyl_CoA_acyltransferase"/>
</dbReference>
<organism evidence="4 5">
    <name type="scientific">Conexibacter stalactiti</name>
    <dbReference type="NCBI Taxonomy" id="1940611"/>
    <lineage>
        <taxon>Bacteria</taxon>
        <taxon>Bacillati</taxon>
        <taxon>Actinomycetota</taxon>
        <taxon>Thermoleophilia</taxon>
        <taxon>Solirubrobacterales</taxon>
        <taxon>Conexibacteraceae</taxon>
        <taxon>Conexibacter</taxon>
    </lineage>
</organism>
<evidence type="ECO:0000313" key="4">
    <source>
        <dbReference type="EMBL" id="MDW5593321.1"/>
    </source>
</evidence>
<name>A0ABU4HJ43_9ACTN</name>
<dbReference type="EC" id="2.3.1.-" evidence="4"/>
<dbReference type="Gene3D" id="3.40.630.30">
    <property type="match status" value="1"/>
</dbReference>
<dbReference type="Proteomes" id="UP001284601">
    <property type="component" value="Unassembled WGS sequence"/>
</dbReference>
<dbReference type="RefSeq" id="WP_318595581.1">
    <property type="nucleotide sequence ID" value="NZ_JAWSTH010000004.1"/>
</dbReference>
<reference evidence="5" key="1">
    <citation type="submission" date="2023-07" db="EMBL/GenBank/DDBJ databases">
        <title>Conexibacter stalactiti sp. nov., isolated from stalactites in a lava cave and emended description of the genus Conexibacter.</title>
        <authorList>
            <person name="Lee S.D."/>
        </authorList>
    </citation>
    <scope>NUCLEOTIDE SEQUENCE [LARGE SCALE GENOMIC DNA]</scope>
    <source>
        <strain evidence="5">KCTC 39840</strain>
    </source>
</reference>
<dbReference type="InterPro" id="IPR050832">
    <property type="entry name" value="Bact_Acetyltransf"/>
</dbReference>
<dbReference type="PANTHER" id="PTHR43877:SF2">
    <property type="entry name" value="AMINOALKYLPHOSPHONATE N-ACETYLTRANSFERASE-RELATED"/>
    <property type="match status" value="1"/>
</dbReference>
<dbReference type="GO" id="GO:0016746">
    <property type="term" value="F:acyltransferase activity"/>
    <property type="evidence" value="ECO:0007669"/>
    <property type="project" value="UniProtKB-KW"/>
</dbReference>
<sequence>MTVEIRRVAGRAEMEAALAVRDRVFCVEQGVPKREEQDGRDREALHLVAVEEGVVIGTCRLLFVDRTVQFSRLAVEQTARRRGIASRLLQAADAEAIGAGARRIVLHAQTYAADLYLADGYEPRGHVFVEAGIEHIAMEKRLV</sequence>
<dbReference type="Pfam" id="PF13673">
    <property type="entry name" value="Acetyltransf_10"/>
    <property type="match status" value="1"/>
</dbReference>
<keyword evidence="5" id="KW-1185">Reference proteome</keyword>
<dbReference type="PROSITE" id="PS51186">
    <property type="entry name" value="GNAT"/>
    <property type="match status" value="1"/>
</dbReference>
<accession>A0ABU4HJ43</accession>
<dbReference type="PANTHER" id="PTHR43877">
    <property type="entry name" value="AMINOALKYLPHOSPHONATE N-ACETYLTRANSFERASE-RELATED-RELATED"/>
    <property type="match status" value="1"/>
</dbReference>
<keyword evidence="1 4" id="KW-0808">Transferase</keyword>
<keyword evidence="2 4" id="KW-0012">Acyltransferase</keyword>